<keyword evidence="2" id="KW-0472">Membrane</keyword>
<organism evidence="3 4">
    <name type="scientific">Curtobacterium flaccumfaciens</name>
    <dbReference type="NCBI Taxonomy" id="2035"/>
    <lineage>
        <taxon>Bacteria</taxon>
        <taxon>Bacillati</taxon>
        <taxon>Actinomycetota</taxon>
        <taxon>Actinomycetes</taxon>
        <taxon>Micrococcales</taxon>
        <taxon>Microbacteriaceae</taxon>
        <taxon>Curtobacterium</taxon>
    </lineage>
</organism>
<dbReference type="EMBL" id="SNVW01000008">
    <property type="protein sequence ID" value="TDN43386.1"/>
    <property type="molecule type" value="Genomic_DNA"/>
</dbReference>
<accession>A0A4R6DFF4</accession>
<dbReference type="Proteomes" id="UP000295764">
    <property type="component" value="Unassembled WGS sequence"/>
</dbReference>
<feature type="transmembrane region" description="Helical" evidence="2">
    <location>
        <begin position="94"/>
        <end position="120"/>
    </location>
</feature>
<evidence type="ECO:0000313" key="3">
    <source>
        <dbReference type="EMBL" id="TDN43386.1"/>
    </source>
</evidence>
<proteinExistence type="predicted"/>
<evidence type="ECO:0000256" key="2">
    <source>
        <dbReference type="SAM" id="Phobius"/>
    </source>
</evidence>
<feature type="transmembrane region" description="Helical" evidence="2">
    <location>
        <begin position="50"/>
        <end position="82"/>
    </location>
</feature>
<dbReference type="Pfam" id="PF19779">
    <property type="entry name" value="DUF6264"/>
    <property type="match status" value="1"/>
</dbReference>
<sequence>MAARAGVGSDRSARAPGPASGAASAADPLGSGPAAFGREARHPRAGRRRVVDVVATTALLVLLAAESVVAGGGIVFLSLAFGSCGAPGNTCDEAFGGAVVSVGPVLVGLVLVATLVVCVLRLVRRKLTWPFALLGIAAVVAVFFGAILLVDSAITHGI</sequence>
<feature type="region of interest" description="Disordered" evidence="1">
    <location>
        <begin position="1"/>
        <end position="29"/>
    </location>
</feature>
<gene>
    <name evidence="3" type="ORF">EDF64_10856</name>
</gene>
<protein>
    <submittedName>
        <fullName evidence="3">Uncharacterized protein</fullName>
    </submittedName>
</protein>
<name>A0A4R6DFF4_9MICO</name>
<reference evidence="3 4" key="1">
    <citation type="submission" date="2019-03" db="EMBL/GenBank/DDBJ databases">
        <title>Genomic analyses of the natural microbiome of Caenorhabditis elegans.</title>
        <authorList>
            <person name="Samuel B."/>
        </authorList>
    </citation>
    <scope>NUCLEOTIDE SEQUENCE [LARGE SCALE GENOMIC DNA]</scope>
    <source>
        <strain evidence="3 4">JUb65</strain>
    </source>
</reference>
<evidence type="ECO:0000313" key="4">
    <source>
        <dbReference type="Proteomes" id="UP000295764"/>
    </source>
</evidence>
<dbReference type="RefSeq" id="WP_432207028.1">
    <property type="nucleotide sequence ID" value="NZ_SNVW01000008.1"/>
</dbReference>
<keyword evidence="2" id="KW-1133">Transmembrane helix</keyword>
<dbReference type="AlphaFoldDB" id="A0A4R6DFF4"/>
<comment type="caution">
    <text evidence="3">The sequence shown here is derived from an EMBL/GenBank/DDBJ whole genome shotgun (WGS) entry which is preliminary data.</text>
</comment>
<evidence type="ECO:0000256" key="1">
    <source>
        <dbReference type="SAM" id="MobiDB-lite"/>
    </source>
</evidence>
<keyword evidence="2" id="KW-0812">Transmembrane</keyword>
<dbReference type="InterPro" id="IPR046231">
    <property type="entry name" value="DUF6264"/>
</dbReference>
<feature type="transmembrane region" description="Helical" evidence="2">
    <location>
        <begin position="127"/>
        <end position="150"/>
    </location>
</feature>
<feature type="compositionally biased region" description="Low complexity" evidence="1">
    <location>
        <begin position="14"/>
        <end position="29"/>
    </location>
</feature>